<evidence type="ECO:0000313" key="12">
    <source>
        <dbReference type="EMBL" id="KAK8393778.1"/>
    </source>
</evidence>
<dbReference type="PROSITE" id="PS00211">
    <property type="entry name" value="ABC_TRANSPORTER_1"/>
    <property type="match status" value="1"/>
</dbReference>
<dbReference type="InterPro" id="IPR017871">
    <property type="entry name" value="ABC_transporter-like_CS"/>
</dbReference>
<keyword evidence="6" id="KW-0067">ATP-binding</keyword>
<dbReference type="InterPro" id="IPR027417">
    <property type="entry name" value="P-loop_NTPase"/>
</dbReference>
<dbReference type="PANTHER" id="PTHR48041">
    <property type="entry name" value="ABC TRANSPORTER G FAMILY MEMBER 28"/>
    <property type="match status" value="1"/>
</dbReference>
<dbReference type="Proteomes" id="UP001487740">
    <property type="component" value="Unassembled WGS sequence"/>
</dbReference>
<dbReference type="GO" id="GO:0016887">
    <property type="term" value="F:ATP hydrolysis activity"/>
    <property type="evidence" value="ECO:0007669"/>
    <property type="project" value="InterPro"/>
</dbReference>
<dbReference type="CDD" id="cd03213">
    <property type="entry name" value="ABCG_EPDR"/>
    <property type="match status" value="1"/>
</dbReference>
<evidence type="ECO:0000256" key="2">
    <source>
        <dbReference type="ARBA" id="ARBA00005814"/>
    </source>
</evidence>
<comment type="caution">
    <text evidence="12">The sequence shown here is derived from an EMBL/GenBank/DDBJ whole genome shotgun (WGS) entry which is preliminary data.</text>
</comment>
<evidence type="ECO:0000256" key="1">
    <source>
        <dbReference type="ARBA" id="ARBA00004141"/>
    </source>
</evidence>
<evidence type="ECO:0000256" key="5">
    <source>
        <dbReference type="ARBA" id="ARBA00022741"/>
    </source>
</evidence>
<gene>
    <name evidence="12" type="ORF">O3P69_006826</name>
</gene>
<comment type="subcellular location">
    <subcellularLocation>
        <location evidence="1">Membrane</location>
        <topology evidence="1">Multi-pass membrane protein</topology>
    </subcellularLocation>
</comment>
<keyword evidence="13" id="KW-1185">Reference proteome</keyword>
<dbReference type="InterPro" id="IPR043926">
    <property type="entry name" value="ABCG_dom"/>
</dbReference>
<dbReference type="SMART" id="SM00382">
    <property type="entry name" value="AAA"/>
    <property type="match status" value="1"/>
</dbReference>
<dbReference type="InterPro" id="IPR003593">
    <property type="entry name" value="AAA+_ATPase"/>
</dbReference>
<feature type="transmembrane region" description="Helical" evidence="10">
    <location>
        <begin position="557"/>
        <end position="578"/>
    </location>
</feature>
<reference evidence="12 13" key="1">
    <citation type="submission" date="2023-03" db="EMBL/GenBank/DDBJ databases">
        <title>High-quality genome of Scylla paramamosain provides insights in environmental adaptation.</title>
        <authorList>
            <person name="Zhang L."/>
        </authorList>
    </citation>
    <scope>NUCLEOTIDE SEQUENCE [LARGE SCALE GENOMIC DNA]</scope>
    <source>
        <strain evidence="12">LZ_2023a</strain>
        <tissue evidence="12">Muscle</tissue>
    </source>
</reference>
<feature type="domain" description="ABC transporter" evidence="11">
    <location>
        <begin position="60"/>
        <end position="315"/>
    </location>
</feature>
<keyword evidence="4 10" id="KW-0812">Transmembrane</keyword>
<sequence length="669" mass="75820">MPTLEDQQPGEMDSLLGSKQNSSDGSDGHCFKELQQEDWTLCPGKRNSYGTCKQREGITLTWRDLSVHVPEKKTCFTRSHDQYHPVKKVLSNVFGAVQPGSLLAMMGASGAGKTTLINALAHRTTGRMVVDGDILINGHKVDAALSTLAGYVHQHDLFLGSLTVNEHLAFMTRLKMDRRTTAKERQARVVELLNTLGLTKVQNTLIGTPGNEKSLSGGERKRLAFATEILTDPPLLFCDEPATGIDSFNAKLMVKIMQDMAKRGKTILCTIHQPSSEIFAMFDRLLLLAEGRVAYMGSSAGALEFFESQGYKCPSTFNPADYYIHTLAVLPGHEGRSQERIDKICHNYTMSPSYKHIEMIIQREDDIRLLNLKYGSSYEEESFHRNTPERPGWLVQWWWLTWRALLDSYRNPTVHYIRIIKKIISALLIGLSYAQVRLNQAGIQDIEGALYFFVTENSFPAVYGVLDLFPKEMPLFFREYRNGIYRSDTYYISKMISQLPGFIVDPAVFCVICYWLIGLQRHFYHFTITVLISIVDALTASACGTMISTGFESLHNILLFLIPFQLIVLIYGGLFANLKSLPRYTAWLKYISWFMYTNEALTVTQWKDIKNITCEMPPGVPCIHTGMEVIEKYSFNTSHVAYDFMMMGVLYCCFHLLGFVGLLVRAKKK</sequence>
<keyword evidence="7 10" id="KW-1133">Transmembrane helix</keyword>
<proteinExistence type="inferred from homology"/>
<dbReference type="InterPro" id="IPR003439">
    <property type="entry name" value="ABC_transporter-like_ATP-bd"/>
</dbReference>
<evidence type="ECO:0000313" key="13">
    <source>
        <dbReference type="Proteomes" id="UP001487740"/>
    </source>
</evidence>
<keyword evidence="8 10" id="KW-0472">Membrane</keyword>
<evidence type="ECO:0000256" key="3">
    <source>
        <dbReference type="ARBA" id="ARBA00022448"/>
    </source>
</evidence>
<evidence type="ECO:0000256" key="9">
    <source>
        <dbReference type="SAM" id="MobiDB-lite"/>
    </source>
</evidence>
<dbReference type="Pfam" id="PF01061">
    <property type="entry name" value="ABC2_membrane"/>
    <property type="match status" value="1"/>
</dbReference>
<dbReference type="GO" id="GO:0005524">
    <property type="term" value="F:ATP binding"/>
    <property type="evidence" value="ECO:0007669"/>
    <property type="project" value="UniProtKB-KW"/>
</dbReference>
<name>A0AAW0U156_SCYPA</name>
<organism evidence="12 13">
    <name type="scientific">Scylla paramamosain</name>
    <name type="common">Mud crab</name>
    <dbReference type="NCBI Taxonomy" id="85552"/>
    <lineage>
        <taxon>Eukaryota</taxon>
        <taxon>Metazoa</taxon>
        <taxon>Ecdysozoa</taxon>
        <taxon>Arthropoda</taxon>
        <taxon>Crustacea</taxon>
        <taxon>Multicrustacea</taxon>
        <taxon>Malacostraca</taxon>
        <taxon>Eumalacostraca</taxon>
        <taxon>Eucarida</taxon>
        <taxon>Decapoda</taxon>
        <taxon>Pleocyemata</taxon>
        <taxon>Brachyura</taxon>
        <taxon>Eubrachyura</taxon>
        <taxon>Portunoidea</taxon>
        <taxon>Portunidae</taxon>
        <taxon>Portuninae</taxon>
        <taxon>Scylla</taxon>
    </lineage>
</organism>
<keyword evidence="5" id="KW-0547">Nucleotide-binding</keyword>
<protein>
    <recommendedName>
        <fullName evidence="11">ABC transporter domain-containing protein</fullName>
    </recommendedName>
</protein>
<dbReference type="GO" id="GO:0030659">
    <property type="term" value="C:cytoplasmic vesicle membrane"/>
    <property type="evidence" value="ECO:0007669"/>
    <property type="project" value="TreeGrafter"/>
</dbReference>
<dbReference type="GO" id="GO:0005886">
    <property type="term" value="C:plasma membrane"/>
    <property type="evidence" value="ECO:0007669"/>
    <property type="project" value="TreeGrafter"/>
</dbReference>
<comment type="similarity">
    <text evidence="2">Belongs to the ABC transporter superfamily. ABCG family. Eye pigment precursor importer (TC 3.A.1.204) subfamily.</text>
</comment>
<evidence type="ECO:0000256" key="6">
    <source>
        <dbReference type="ARBA" id="ARBA00022840"/>
    </source>
</evidence>
<dbReference type="SUPFAM" id="SSF52540">
    <property type="entry name" value="P-loop containing nucleoside triphosphate hydrolases"/>
    <property type="match status" value="1"/>
</dbReference>
<dbReference type="InterPro" id="IPR013525">
    <property type="entry name" value="ABC2_TM"/>
</dbReference>
<evidence type="ECO:0000256" key="8">
    <source>
        <dbReference type="ARBA" id="ARBA00023136"/>
    </source>
</evidence>
<dbReference type="PANTHER" id="PTHR48041:SF139">
    <property type="entry name" value="PROTEIN SCARLET"/>
    <property type="match status" value="1"/>
</dbReference>
<feature type="region of interest" description="Disordered" evidence="9">
    <location>
        <begin position="1"/>
        <end position="29"/>
    </location>
</feature>
<feature type="transmembrane region" description="Helical" evidence="10">
    <location>
        <begin position="644"/>
        <end position="664"/>
    </location>
</feature>
<evidence type="ECO:0000256" key="10">
    <source>
        <dbReference type="SAM" id="Phobius"/>
    </source>
</evidence>
<accession>A0AAW0U156</accession>
<evidence type="ECO:0000259" key="11">
    <source>
        <dbReference type="PROSITE" id="PS50893"/>
    </source>
</evidence>
<dbReference type="GO" id="GO:0140359">
    <property type="term" value="F:ABC-type transporter activity"/>
    <property type="evidence" value="ECO:0007669"/>
    <property type="project" value="InterPro"/>
</dbReference>
<dbReference type="PROSITE" id="PS50893">
    <property type="entry name" value="ABC_TRANSPORTER_2"/>
    <property type="match status" value="1"/>
</dbReference>
<keyword evidence="3" id="KW-0813">Transport</keyword>
<dbReference type="AlphaFoldDB" id="A0AAW0U156"/>
<dbReference type="Pfam" id="PF00005">
    <property type="entry name" value="ABC_tran"/>
    <property type="match status" value="1"/>
</dbReference>
<evidence type="ECO:0000256" key="7">
    <source>
        <dbReference type="ARBA" id="ARBA00022989"/>
    </source>
</evidence>
<dbReference type="Gene3D" id="3.40.50.300">
    <property type="entry name" value="P-loop containing nucleotide triphosphate hydrolases"/>
    <property type="match status" value="1"/>
</dbReference>
<dbReference type="EMBL" id="JARAKH010000020">
    <property type="protein sequence ID" value="KAK8393778.1"/>
    <property type="molecule type" value="Genomic_DNA"/>
</dbReference>
<dbReference type="Pfam" id="PF19055">
    <property type="entry name" value="ABC2_membrane_7"/>
    <property type="match status" value="1"/>
</dbReference>
<feature type="transmembrane region" description="Helical" evidence="10">
    <location>
        <begin position="499"/>
        <end position="517"/>
    </location>
</feature>
<dbReference type="InterPro" id="IPR050352">
    <property type="entry name" value="ABCG_transporters"/>
</dbReference>
<evidence type="ECO:0000256" key="4">
    <source>
        <dbReference type="ARBA" id="ARBA00022692"/>
    </source>
</evidence>